<dbReference type="SMART" id="SM00360">
    <property type="entry name" value="RRM"/>
    <property type="match status" value="1"/>
</dbReference>
<dbReference type="InterPro" id="IPR000504">
    <property type="entry name" value="RRM_dom"/>
</dbReference>
<gene>
    <name evidence="3" type="ORF">BLNAU_12448</name>
</gene>
<comment type="caution">
    <text evidence="3">The sequence shown here is derived from an EMBL/GenBank/DDBJ whole genome shotgun (WGS) entry which is preliminary data.</text>
</comment>
<keyword evidence="4" id="KW-1185">Reference proteome</keyword>
<dbReference type="InterPro" id="IPR012677">
    <property type="entry name" value="Nucleotide-bd_a/b_plait_sf"/>
</dbReference>
<reference evidence="3 4" key="1">
    <citation type="journal article" date="2022" name="bioRxiv">
        <title>Genomics of Preaxostyla Flagellates Illuminates Evolutionary Transitions and the Path Towards Mitochondrial Loss.</title>
        <authorList>
            <person name="Novak L.V.F."/>
            <person name="Treitli S.C."/>
            <person name="Pyrih J."/>
            <person name="Halakuc P."/>
            <person name="Pipaliya S.V."/>
            <person name="Vacek V."/>
            <person name="Brzon O."/>
            <person name="Soukal P."/>
            <person name="Eme L."/>
            <person name="Dacks J.B."/>
            <person name="Karnkowska A."/>
            <person name="Elias M."/>
            <person name="Hampl V."/>
        </authorList>
    </citation>
    <scope>NUCLEOTIDE SEQUENCE [LARGE SCALE GENOMIC DNA]</scope>
    <source>
        <strain evidence="3">NAU3</strain>
        <tissue evidence="3">Gut</tissue>
    </source>
</reference>
<feature type="domain" description="RRM" evidence="2">
    <location>
        <begin position="138"/>
        <end position="214"/>
    </location>
</feature>
<accession>A0ABQ9XN31</accession>
<proteinExistence type="predicted"/>
<evidence type="ECO:0000256" key="1">
    <source>
        <dbReference type="PROSITE-ProRule" id="PRU00176"/>
    </source>
</evidence>
<evidence type="ECO:0000313" key="3">
    <source>
        <dbReference type="EMBL" id="KAK2952620.1"/>
    </source>
</evidence>
<evidence type="ECO:0000259" key="2">
    <source>
        <dbReference type="PROSITE" id="PS50102"/>
    </source>
</evidence>
<dbReference type="Proteomes" id="UP001281761">
    <property type="component" value="Unassembled WGS sequence"/>
</dbReference>
<dbReference type="InterPro" id="IPR035979">
    <property type="entry name" value="RBD_domain_sf"/>
</dbReference>
<evidence type="ECO:0000313" key="4">
    <source>
        <dbReference type="Proteomes" id="UP001281761"/>
    </source>
</evidence>
<dbReference type="Gene3D" id="3.30.70.330">
    <property type="match status" value="1"/>
</dbReference>
<protein>
    <recommendedName>
        <fullName evidence="2">RRM domain-containing protein</fullName>
    </recommendedName>
</protein>
<keyword evidence="1" id="KW-0694">RNA-binding</keyword>
<sequence>MMEFMQEKYRRCSRNHIAITLCTDSQLSGPDNYIAGFKKYTPTASTMQAIAPEKASFWTVLRDGFSFDLDALNRFFSRFGTVFFSSTIVSPFPGIPHQYQFGILTNTTEDIIISTFHSQYASLPTSKLILLNSGPVVNQLFISSVPDSMTNRELQTIISPHSQCSIYIRKDRENPNTSVAFLIFPTSTEAVHAFMDRFQWTLNGTPLEVTFTTESPLSPRFLVITPPHQPKEAADPPRSPTNQTVNIENISQGTTLGEIFKSLRTLHGKKITFEIPENETVMASGSVQIERVESLQFASLQSPFAIDFQSSSFSKCGSF</sequence>
<organism evidence="3 4">
    <name type="scientific">Blattamonas nauphoetae</name>
    <dbReference type="NCBI Taxonomy" id="2049346"/>
    <lineage>
        <taxon>Eukaryota</taxon>
        <taxon>Metamonada</taxon>
        <taxon>Preaxostyla</taxon>
        <taxon>Oxymonadida</taxon>
        <taxon>Blattamonas</taxon>
    </lineage>
</organism>
<dbReference type="SUPFAM" id="SSF54928">
    <property type="entry name" value="RNA-binding domain, RBD"/>
    <property type="match status" value="1"/>
</dbReference>
<dbReference type="PROSITE" id="PS50102">
    <property type="entry name" value="RRM"/>
    <property type="match status" value="1"/>
</dbReference>
<dbReference type="EMBL" id="JARBJD010000101">
    <property type="protein sequence ID" value="KAK2952620.1"/>
    <property type="molecule type" value="Genomic_DNA"/>
</dbReference>
<name>A0ABQ9XN31_9EUKA</name>